<sequence length="140" mass="16682">MNSKRRNVMRQILFPRDIFLVGKRTICKLDKKGLLINIELYFEKSDLFFHGQFIGERVIMASEDKTMFLGISKIISPEGYKTHYREYEDGKFKAISEESAEKIIRTFEKEFQEKYEIIITGEETDELICQKIDSAKWQYF</sequence>
<dbReference type="EMBL" id="MHQY01000013">
    <property type="protein sequence ID" value="OHA14134.1"/>
    <property type="molecule type" value="Genomic_DNA"/>
</dbReference>
<organism evidence="1 2">
    <name type="scientific">Candidatus Sungbacteria bacterium RIFCSPLOWO2_12_FULL_41_11</name>
    <dbReference type="NCBI Taxonomy" id="1802286"/>
    <lineage>
        <taxon>Bacteria</taxon>
        <taxon>Candidatus Sungiibacteriota</taxon>
    </lineage>
</organism>
<evidence type="ECO:0000313" key="2">
    <source>
        <dbReference type="Proteomes" id="UP000177171"/>
    </source>
</evidence>
<accession>A0A1G2LRK9</accession>
<reference evidence="1 2" key="1">
    <citation type="journal article" date="2016" name="Nat. Commun.">
        <title>Thousands of microbial genomes shed light on interconnected biogeochemical processes in an aquifer system.</title>
        <authorList>
            <person name="Anantharaman K."/>
            <person name="Brown C.T."/>
            <person name="Hug L.A."/>
            <person name="Sharon I."/>
            <person name="Castelle C.J."/>
            <person name="Probst A.J."/>
            <person name="Thomas B.C."/>
            <person name="Singh A."/>
            <person name="Wilkins M.J."/>
            <person name="Karaoz U."/>
            <person name="Brodie E.L."/>
            <person name="Williams K.H."/>
            <person name="Hubbard S.S."/>
            <person name="Banfield J.F."/>
        </authorList>
    </citation>
    <scope>NUCLEOTIDE SEQUENCE [LARGE SCALE GENOMIC DNA]</scope>
</reference>
<protein>
    <submittedName>
        <fullName evidence="1">Uncharacterized protein</fullName>
    </submittedName>
</protein>
<gene>
    <name evidence="1" type="ORF">A3G49_02740</name>
</gene>
<name>A0A1G2LRK9_9BACT</name>
<comment type="caution">
    <text evidence="1">The sequence shown here is derived from an EMBL/GenBank/DDBJ whole genome shotgun (WGS) entry which is preliminary data.</text>
</comment>
<proteinExistence type="predicted"/>
<dbReference type="Proteomes" id="UP000177171">
    <property type="component" value="Unassembled WGS sequence"/>
</dbReference>
<evidence type="ECO:0000313" key="1">
    <source>
        <dbReference type="EMBL" id="OHA14134.1"/>
    </source>
</evidence>
<dbReference type="AlphaFoldDB" id="A0A1G2LRK9"/>